<dbReference type="Pfam" id="PF04082">
    <property type="entry name" value="Fungal_trans"/>
    <property type="match status" value="1"/>
</dbReference>
<feature type="compositionally biased region" description="Polar residues" evidence="9">
    <location>
        <begin position="1006"/>
        <end position="1016"/>
    </location>
</feature>
<dbReference type="InterPro" id="IPR051615">
    <property type="entry name" value="Transcr_Regulatory_Elem"/>
</dbReference>
<evidence type="ECO:0000256" key="7">
    <source>
        <dbReference type="ARBA" id="ARBA00023242"/>
    </source>
</evidence>
<feature type="compositionally biased region" description="Polar residues" evidence="9">
    <location>
        <begin position="673"/>
        <end position="689"/>
    </location>
</feature>
<evidence type="ECO:0000256" key="4">
    <source>
        <dbReference type="ARBA" id="ARBA00023015"/>
    </source>
</evidence>
<feature type="compositionally biased region" description="Basic and acidic residues" evidence="9">
    <location>
        <begin position="24"/>
        <end position="35"/>
    </location>
</feature>
<comment type="subcellular location">
    <subcellularLocation>
        <location evidence="1">Nucleus</location>
    </subcellularLocation>
</comment>
<feature type="region of interest" description="Disordered" evidence="9">
    <location>
        <begin position="86"/>
        <end position="130"/>
    </location>
</feature>
<feature type="coiled-coil region" evidence="8">
    <location>
        <begin position="1083"/>
        <end position="1137"/>
    </location>
</feature>
<feature type="region of interest" description="Disordered" evidence="9">
    <location>
        <begin position="666"/>
        <end position="708"/>
    </location>
</feature>
<feature type="compositionally biased region" description="Low complexity" evidence="9">
    <location>
        <begin position="942"/>
        <end position="956"/>
    </location>
</feature>
<dbReference type="GO" id="GO:0006351">
    <property type="term" value="P:DNA-templated transcription"/>
    <property type="evidence" value="ECO:0007669"/>
    <property type="project" value="InterPro"/>
</dbReference>
<feature type="compositionally biased region" description="Polar residues" evidence="9">
    <location>
        <begin position="1149"/>
        <end position="1163"/>
    </location>
</feature>
<feature type="domain" description="Zn(2)-C6 fungal-type" evidence="10">
    <location>
        <begin position="154"/>
        <end position="183"/>
    </location>
</feature>
<dbReference type="CDD" id="cd00067">
    <property type="entry name" value="GAL4"/>
    <property type="match status" value="1"/>
</dbReference>
<feature type="compositionally biased region" description="Polar residues" evidence="9">
    <location>
        <begin position="94"/>
        <end position="105"/>
    </location>
</feature>
<dbReference type="PROSITE" id="PS00463">
    <property type="entry name" value="ZN2_CY6_FUNGAL_1"/>
    <property type="match status" value="1"/>
</dbReference>
<dbReference type="InterPro" id="IPR036864">
    <property type="entry name" value="Zn2-C6_fun-type_DNA-bd_sf"/>
</dbReference>
<feature type="region of interest" description="Disordered" evidence="9">
    <location>
        <begin position="1"/>
        <end position="65"/>
    </location>
</feature>
<comment type="caution">
    <text evidence="11">The sequence shown here is derived from an EMBL/GenBank/DDBJ whole genome shotgun (WGS) entry which is preliminary data.</text>
</comment>
<organism evidence="11 12">
    <name type="scientific">Mortierella polycephala</name>
    <dbReference type="NCBI Taxonomy" id="41804"/>
    <lineage>
        <taxon>Eukaryota</taxon>
        <taxon>Fungi</taxon>
        <taxon>Fungi incertae sedis</taxon>
        <taxon>Mucoromycota</taxon>
        <taxon>Mortierellomycotina</taxon>
        <taxon>Mortierellomycetes</taxon>
        <taxon>Mortierellales</taxon>
        <taxon>Mortierellaceae</taxon>
        <taxon>Mortierella</taxon>
    </lineage>
</organism>
<feature type="region of interest" description="Disordered" evidence="9">
    <location>
        <begin position="1314"/>
        <end position="1333"/>
    </location>
</feature>
<evidence type="ECO:0000313" key="11">
    <source>
        <dbReference type="EMBL" id="KAG0260449.1"/>
    </source>
</evidence>
<dbReference type="PROSITE" id="PS50048">
    <property type="entry name" value="ZN2_CY6_FUNGAL_2"/>
    <property type="match status" value="1"/>
</dbReference>
<feature type="compositionally biased region" description="Basic and acidic residues" evidence="9">
    <location>
        <begin position="274"/>
        <end position="283"/>
    </location>
</feature>
<dbReference type="GO" id="GO:0008270">
    <property type="term" value="F:zinc ion binding"/>
    <property type="evidence" value="ECO:0007669"/>
    <property type="project" value="InterPro"/>
</dbReference>
<keyword evidence="7" id="KW-0539">Nucleus</keyword>
<feature type="compositionally biased region" description="Basic and acidic residues" evidence="9">
    <location>
        <begin position="1"/>
        <end position="16"/>
    </location>
</feature>
<evidence type="ECO:0000313" key="12">
    <source>
        <dbReference type="Proteomes" id="UP000726737"/>
    </source>
</evidence>
<dbReference type="InterPro" id="IPR007219">
    <property type="entry name" value="XnlR_reg_dom"/>
</dbReference>
<reference evidence="11" key="1">
    <citation type="journal article" date="2020" name="Fungal Divers.">
        <title>Resolving the Mortierellaceae phylogeny through synthesis of multi-gene phylogenetics and phylogenomics.</title>
        <authorList>
            <person name="Vandepol N."/>
            <person name="Liber J."/>
            <person name="Desiro A."/>
            <person name="Na H."/>
            <person name="Kennedy M."/>
            <person name="Barry K."/>
            <person name="Grigoriev I.V."/>
            <person name="Miller A.N."/>
            <person name="O'Donnell K."/>
            <person name="Stajich J.E."/>
            <person name="Bonito G."/>
        </authorList>
    </citation>
    <scope>NUCLEOTIDE SEQUENCE</scope>
    <source>
        <strain evidence="11">KOD948</strain>
    </source>
</reference>
<evidence type="ECO:0000256" key="6">
    <source>
        <dbReference type="ARBA" id="ARBA00023163"/>
    </source>
</evidence>
<accession>A0A9P6Q6J4</accession>
<keyword evidence="6" id="KW-0804">Transcription</keyword>
<name>A0A9P6Q6J4_9FUNG</name>
<keyword evidence="5" id="KW-0238">DNA-binding</keyword>
<keyword evidence="4" id="KW-0805">Transcription regulation</keyword>
<dbReference type="GO" id="GO:0003677">
    <property type="term" value="F:DNA binding"/>
    <property type="evidence" value="ECO:0007669"/>
    <property type="project" value="UniProtKB-KW"/>
</dbReference>
<dbReference type="SMART" id="SM00906">
    <property type="entry name" value="Fungal_trans"/>
    <property type="match status" value="1"/>
</dbReference>
<dbReference type="GO" id="GO:0005634">
    <property type="term" value="C:nucleus"/>
    <property type="evidence" value="ECO:0007669"/>
    <property type="project" value="UniProtKB-SubCell"/>
</dbReference>
<dbReference type="PANTHER" id="PTHR31313">
    <property type="entry name" value="TY1 ENHANCER ACTIVATOR"/>
    <property type="match status" value="1"/>
</dbReference>
<evidence type="ECO:0000256" key="1">
    <source>
        <dbReference type="ARBA" id="ARBA00004123"/>
    </source>
</evidence>
<protein>
    <recommendedName>
        <fullName evidence="10">Zn(2)-C6 fungal-type domain-containing protein</fullName>
    </recommendedName>
</protein>
<evidence type="ECO:0000256" key="3">
    <source>
        <dbReference type="ARBA" id="ARBA00022833"/>
    </source>
</evidence>
<dbReference type="PANTHER" id="PTHR31313:SF81">
    <property type="entry name" value="TY1 ENHANCER ACTIVATOR"/>
    <property type="match status" value="1"/>
</dbReference>
<feature type="region of interest" description="Disordered" evidence="9">
    <location>
        <begin position="188"/>
        <end position="306"/>
    </location>
</feature>
<dbReference type="OrthoDB" id="1924787at2759"/>
<dbReference type="Proteomes" id="UP000726737">
    <property type="component" value="Unassembled WGS sequence"/>
</dbReference>
<evidence type="ECO:0000256" key="5">
    <source>
        <dbReference type="ARBA" id="ARBA00023125"/>
    </source>
</evidence>
<keyword evidence="8" id="KW-0175">Coiled coil</keyword>
<feature type="compositionally biased region" description="Polar residues" evidence="9">
    <location>
        <begin position="292"/>
        <end position="306"/>
    </location>
</feature>
<evidence type="ECO:0000256" key="8">
    <source>
        <dbReference type="SAM" id="Coils"/>
    </source>
</evidence>
<dbReference type="SMART" id="SM00066">
    <property type="entry name" value="GAL4"/>
    <property type="match status" value="1"/>
</dbReference>
<feature type="compositionally biased region" description="Basic and acidic residues" evidence="9">
    <location>
        <begin position="1317"/>
        <end position="1333"/>
    </location>
</feature>
<evidence type="ECO:0000256" key="9">
    <source>
        <dbReference type="SAM" id="MobiDB-lite"/>
    </source>
</evidence>
<feature type="region of interest" description="Disordered" evidence="9">
    <location>
        <begin position="1149"/>
        <end position="1210"/>
    </location>
</feature>
<feature type="compositionally biased region" description="Low complexity" evidence="9">
    <location>
        <begin position="1197"/>
        <end position="1210"/>
    </location>
</feature>
<dbReference type="InterPro" id="IPR001138">
    <property type="entry name" value="Zn2Cys6_DnaBD"/>
</dbReference>
<gene>
    <name evidence="11" type="ORF">BG011_001885</name>
</gene>
<feature type="compositionally biased region" description="Polar residues" evidence="9">
    <location>
        <begin position="227"/>
        <end position="242"/>
    </location>
</feature>
<dbReference type="Pfam" id="PF00172">
    <property type="entry name" value="Zn_clus"/>
    <property type="match status" value="1"/>
</dbReference>
<evidence type="ECO:0000256" key="2">
    <source>
        <dbReference type="ARBA" id="ARBA00022723"/>
    </source>
</evidence>
<sequence>MSKAEPKTKLRADPCKVPKPNMVKSEDRDYTRHVDAQPLNTIPDQDPNVANPYWPEYQQPSQSSGPLLNFYASPAQHGYHIATSSSDAGIAASQDRQVATSQDHQVTAPRDRQVDAPMSAPAGSLSPAQLRTKSMNPNQVHAQSYPWRIKVYNACLACRKKKIKCDGQPTCQRCQRLGLECSYVEVPQTPHGKSSKQKQKSLGAAVAPTLGPTSGIDPDKGQKHHSTNQQQASSSSHPSRNNAVEAAKEIRQQRRSSTQDAASGSFPHTRRKKDLTPSKDLFVDKTPPTPSVAITQTPSSSASQLRQRSMGKIVMDRDSVLPDLYHILVNSVTVPAVNRFSQTTSQQTSSLLASPAMDTNQLNFPLATIPTDLMNPDQNHPSSFQKDPMASSFLDQPTPLGFVITNTSVIQYLVHVYFECFHPHWMIVDKEIFLARLKDANPPPDPLLLVAICAAGAKYSDHDGLCVEPGNLSTIGEQFLTHARILLQDRFDMPSVSTLQALLILYWCQVQTGRASLRFIYVGMAIRMAQEMGLNKPLDPRHLKDMDEREIEIRKTIWWSCYQADRWTSAALGKPMVISDVDCLVDYPKSLNVNEEYQIQSFRHMTDLTKILGKIILNLYTATNAATCSSAVFSYMDQALSTWFESMPTPPSTDTTSEASQVAIPINKDSAKKSSSTQQQRSNSESSTPAMDHPETSTSAPQDSVMKPEPDMNTYCALLFHTVRIMLYRPFLHNSALTPVFPRALQSPQIRCHESAVAISEIAEDMILEQRSYRQLFNSLHISLCVAASVHRFAIITPMALKAPSQNNDRDAMNGSLQLNLEGEPMSSVLDAPATVMSTPPTAPSTLSKAPSSAKSDLYYLTLLLRILLHCGRFSIAKSVLRSVVDEYLPHRYLKPQEIGWALEEISRPLKIIPFAIRLPTQTPVGNKAVVVVNSESSSVRVDQQQQQMVPQQQQQPATSPRAQMLHHQHYQQRLRQHQQEQQQSKRLDQARRINPPPPPTVEDMMNSSTHHNPSLGTLAPDCADEIAFHQGGDISDAGVGRSTILIRSSSISVAADGGGGNSHLVNCDASSMYRSNLGGTVIISEHLQLQQHQQELDMLQEQHIRQQYELNKRHQRQSLELERAQLCQQIQQQQQQQQALCAHQQQSSNIHAPAQQNRSSGTVLDGDNINNNNNAHSAAFRNKRHSELSPKKKQAKQQQFDQQQQQQQQNLQSIFMTKANSTTIEAATASVNAGNMDPALGYETLDILTSGTGARIESGEIMTNNSAPPGNEYYCTLDPSSMRTVVVAVDEDEDDMTSMAGNICPRPLMTNVAPDSLHHHSPDTDHYHDHDNDRGYDSDFGYDNDAMDQHNAFM</sequence>
<dbReference type="SUPFAM" id="SSF57701">
    <property type="entry name" value="Zn2/Cys6 DNA-binding domain"/>
    <property type="match status" value="1"/>
</dbReference>
<dbReference type="CDD" id="cd12148">
    <property type="entry name" value="fungal_TF_MHR"/>
    <property type="match status" value="1"/>
</dbReference>
<keyword evidence="2" id="KW-0479">Metal-binding</keyword>
<feature type="compositionally biased region" description="Basic residues" evidence="9">
    <location>
        <begin position="965"/>
        <end position="977"/>
    </location>
</feature>
<keyword evidence="3" id="KW-0862">Zinc</keyword>
<keyword evidence="12" id="KW-1185">Reference proteome</keyword>
<dbReference type="Gene3D" id="4.10.240.10">
    <property type="entry name" value="Zn(2)-C6 fungal-type DNA-binding domain"/>
    <property type="match status" value="1"/>
</dbReference>
<proteinExistence type="predicted"/>
<feature type="region of interest" description="Disordered" evidence="9">
    <location>
        <begin position="942"/>
        <end position="1017"/>
    </location>
</feature>
<evidence type="ECO:0000259" key="10">
    <source>
        <dbReference type="PROSITE" id="PS50048"/>
    </source>
</evidence>
<dbReference type="EMBL" id="JAAAJA010000154">
    <property type="protein sequence ID" value="KAG0260449.1"/>
    <property type="molecule type" value="Genomic_DNA"/>
</dbReference>
<dbReference type="GO" id="GO:0000981">
    <property type="term" value="F:DNA-binding transcription factor activity, RNA polymerase II-specific"/>
    <property type="evidence" value="ECO:0007669"/>
    <property type="project" value="InterPro"/>
</dbReference>